<sequence>MPEVLSVKNLTKFFPLPGRFFRISKSALSNVHAVEDVTFEISDNDSLALVGESGCGKTTTGRLIVGLEKPTGGRIFFGRRDITDRLIDGKYVHNGDGSDIGEIRRKIQMIFQDPYDSLNPRMTIDEIVSEPLLVNQLGTSKDRALKVKETLEAVGLSPASLYTQRYPHELSGGQRQRIAIARAIILNPSFIVADEPTSMLDVSVRAGIMELFKDLTKRIGAAYLYITHDLAVARYMVQRIAVMYLGKIVEIGPTEEILANPLHPYTRALLQAVPVPDPEARRDEPDILGQISKPIDPPDYCRFYDRCPLRTDKCAREKHPPLSDYDNGHFAACYVID</sequence>
<dbReference type="SUPFAM" id="SSF52540">
    <property type="entry name" value="P-loop containing nucleoside triphosphate hydrolases"/>
    <property type="match status" value="1"/>
</dbReference>
<keyword evidence="2" id="KW-0547">Nucleotide-binding</keyword>
<dbReference type="Proteomes" id="UP000250796">
    <property type="component" value="Chromosome MESINF"/>
</dbReference>
<dbReference type="CDD" id="cd03257">
    <property type="entry name" value="ABC_NikE_OppD_transporters"/>
    <property type="match status" value="1"/>
</dbReference>
<dbReference type="RefSeq" id="WP_169697971.1">
    <property type="nucleotide sequence ID" value="NZ_LS974202.1"/>
</dbReference>
<dbReference type="NCBIfam" id="TIGR01727">
    <property type="entry name" value="oligo_HPY"/>
    <property type="match status" value="1"/>
</dbReference>
<gene>
    <name evidence="5" type="ORF">MESINF_0060</name>
</gene>
<evidence type="ECO:0000259" key="4">
    <source>
        <dbReference type="PROSITE" id="PS50893"/>
    </source>
</evidence>
<dbReference type="Pfam" id="PF08352">
    <property type="entry name" value="oligo_HPY"/>
    <property type="match status" value="1"/>
</dbReference>
<dbReference type="GO" id="GO:0016887">
    <property type="term" value="F:ATP hydrolysis activity"/>
    <property type="evidence" value="ECO:0007669"/>
    <property type="project" value="InterPro"/>
</dbReference>
<keyword evidence="3 5" id="KW-0067">ATP-binding</keyword>
<reference evidence="5 6" key="1">
    <citation type="submission" date="2017-01" db="EMBL/GenBank/DDBJ databases">
        <authorList>
            <person name="Erauso G."/>
        </authorList>
    </citation>
    <scope>NUCLEOTIDE SEQUENCE [LARGE SCALE GENOMIC DNA]</scope>
    <source>
        <strain evidence="5">MESINF1</strain>
    </source>
</reference>
<dbReference type="InterPro" id="IPR017871">
    <property type="entry name" value="ABC_transporter-like_CS"/>
</dbReference>
<organism evidence="5 6">
    <name type="scientific">Mesotoga infera</name>
    <dbReference type="NCBI Taxonomy" id="1236046"/>
    <lineage>
        <taxon>Bacteria</taxon>
        <taxon>Thermotogati</taxon>
        <taxon>Thermotogota</taxon>
        <taxon>Thermotogae</taxon>
        <taxon>Kosmotogales</taxon>
        <taxon>Kosmotogaceae</taxon>
        <taxon>Mesotoga</taxon>
    </lineage>
</organism>
<dbReference type="PANTHER" id="PTHR43776">
    <property type="entry name" value="TRANSPORT ATP-BINDING PROTEIN"/>
    <property type="match status" value="1"/>
</dbReference>
<dbReference type="AlphaFoldDB" id="A0A7Z7LCF7"/>
<accession>A0A7Z7LCF7</accession>
<dbReference type="GO" id="GO:0055085">
    <property type="term" value="P:transmembrane transport"/>
    <property type="evidence" value="ECO:0007669"/>
    <property type="project" value="UniProtKB-ARBA"/>
</dbReference>
<dbReference type="PROSITE" id="PS00211">
    <property type="entry name" value="ABC_TRANSPORTER_1"/>
    <property type="match status" value="1"/>
</dbReference>
<evidence type="ECO:0000256" key="3">
    <source>
        <dbReference type="ARBA" id="ARBA00022840"/>
    </source>
</evidence>
<dbReference type="InterPro" id="IPR003439">
    <property type="entry name" value="ABC_transporter-like_ATP-bd"/>
</dbReference>
<dbReference type="FunFam" id="3.40.50.300:FF:000016">
    <property type="entry name" value="Oligopeptide ABC transporter ATP-binding component"/>
    <property type="match status" value="1"/>
</dbReference>
<dbReference type="InterPro" id="IPR003593">
    <property type="entry name" value="AAA+_ATPase"/>
</dbReference>
<dbReference type="EMBL" id="LS974202">
    <property type="protein sequence ID" value="SSC11509.1"/>
    <property type="molecule type" value="Genomic_DNA"/>
</dbReference>
<dbReference type="PANTHER" id="PTHR43776:SF8">
    <property type="entry name" value="ABC TRANSPORTER, ATP-BINDING PROTEIN"/>
    <property type="match status" value="1"/>
</dbReference>
<dbReference type="InterPro" id="IPR027417">
    <property type="entry name" value="P-loop_NTPase"/>
</dbReference>
<dbReference type="InterPro" id="IPR013563">
    <property type="entry name" value="Oligopep_ABC_C"/>
</dbReference>
<evidence type="ECO:0000313" key="6">
    <source>
        <dbReference type="Proteomes" id="UP000250796"/>
    </source>
</evidence>
<evidence type="ECO:0000256" key="2">
    <source>
        <dbReference type="ARBA" id="ARBA00022741"/>
    </source>
</evidence>
<protein>
    <submittedName>
        <fullName evidence="5">Putative peptide ABC transporter ATP-binding protein y4tS</fullName>
    </submittedName>
</protein>
<dbReference type="Pfam" id="PF00005">
    <property type="entry name" value="ABC_tran"/>
    <property type="match status" value="1"/>
</dbReference>
<dbReference type="PROSITE" id="PS50893">
    <property type="entry name" value="ABC_TRANSPORTER_2"/>
    <property type="match status" value="1"/>
</dbReference>
<dbReference type="GO" id="GO:0005524">
    <property type="term" value="F:ATP binding"/>
    <property type="evidence" value="ECO:0007669"/>
    <property type="project" value="UniProtKB-KW"/>
</dbReference>
<dbReference type="Gene3D" id="3.40.50.300">
    <property type="entry name" value="P-loop containing nucleotide triphosphate hydrolases"/>
    <property type="match status" value="1"/>
</dbReference>
<dbReference type="GO" id="GO:0015833">
    <property type="term" value="P:peptide transport"/>
    <property type="evidence" value="ECO:0007669"/>
    <property type="project" value="InterPro"/>
</dbReference>
<name>A0A7Z7LCF7_9BACT</name>
<proteinExistence type="predicted"/>
<evidence type="ECO:0000256" key="1">
    <source>
        <dbReference type="ARBA" id="ARBA00022448"/>
    </source>
</evidence>
<evidence type="ECO:0000313" key="5">
    <source>
        <dbReference type="EMBL" id="SSC11509.1"/>
    </source>
</evidence>
<dbReference type="KEGG" id="minf:MESINF_0060"/>
<dbReference type="SMART" id="SM00382">
    <property type="entry name" value="AAA"/>
    <property type="match status" value="1"/>
</dbReference>
<dbReference type="InterPro" id="IPR050319">
    <property type="entry name" value="ABC_transp_ATP-bind"/>
</dbReference>
<feature type="domain" description="ABC transporter" evidence="4">
    <location>
        <begin position="5"/>
        <end position="270"/>
    </location>
</feature>
<keyword evidence="1" id="KW-0813">Transport</keyword>
<keyword evidence="6" id="KW-1185">Reference proteome</keyword>